<evidence type="ECO:0000256" key="8">
    <source>
        <dbReference type="ARBA" id="ARBA00079299"/>
    </source>
</evidence>
<feature type="binding site" evidence="9">
    <location>
        <begin position="239"/>
        <end position="240"/>
    </location>
    <ligand>
        <name>FAD</name>
        <dbReference type="ChEBI" id="CHEBI:57692"/>
    </ligand>
</feature>
<evidence type="ECO:0000256" key="5">
    <source>
        <dbReference type="ARBA" id="ARBA00022982"/>
    </source>
</evidence>
<dbReference type="Gene3D" id="3.40.50.1220">
    <property type="entry name" value="TPP-binding domain"/>
    <property type="match status" value="1"/>
</dbReference>
<feature type="binding site" evidence="9">
    <location>
        <position position="291"/>
    </location>
    <ligand>
        <name>FAD</name>
        <dbReference type="ChEBI" id="CHEBI:57692"/>
    </ligand>
</feature>
<feature type="domain" description="Electron transfer flavoprotein alpha/beta-subunit N-terminal" evidence="10">
    <location>
        <begin position="5"/>
        <end position="197"/>
    </location>
</feature>
<dbReference type="Pfam" id="PF00766">
    <property type="entry name" value="ETF_alpha"/>
    <property type="match status" value="1"/>
</dbReference>
<dbReference type="InterPro" id="IPR033947">
    <property type="entry name" value="ETF_alpha_N"/>
</dbReference>
<dbReference type="InterPro" id="IPR001308">
    <property type="entry name" value="ETF_a/FixB"/>
</dbReference>
<dbReference type="PIRSF" id="PIRSF000089">
    <property type="entry name" value="Electra_flavoP_a"/>
    <property type="match status" value="1"/>
</dbReference>
<keyword evidence="4 9" id="KW-0274">FAD</keyword>
<evidence type="ECO:0000256" key="9">
    <source>
        <dbReference type="PIRSR" id="PIRSR000089-1"/>
    </source>
</evidence>
<evidence type="ECO:0000256" key="4">
    <source>
        <dbReference type="ARBA" id="ARBA00022827"/>
    </source>
</evidence>
<dbReference type="InterPro" id="IPR018206">
    <property type="entry name" value="ETF_asu_C_CS"/>
</dbReference>
<keyword evidence="2" id="KW-0813">Transport</keyword>
<dbReference type="Proteomes" id="UP001144372">
    <property type="component" value="Unassembled WGS sequence"/>
</dbReference>
<dbReference type="GO" id="GO:0033539">
    <property type="term" value="P:fatty acid beta-oxidation using acyl-CoA dehydrogenase"/>
    <property type="evidence" value="ECO:0007669"/>
    <property type="project" value="TreeGrafter"/>
</dbReference>
<evidence type="ECO:0000256" key="2">
    <source>
        <dbReference type="ARBA" id="ARBA00022448"/>
    </source>
</evidence>
<dbReference type="PANTHER" id="PTHR43153">
    <property type="entry name" value="ELECTRON TRANSFER FLAVOPROTEIN ALPHA"/>
    <property type="match status" value="1"/>
</dbReference>
<evidence type="ECO:0000313" key="12">
    <source>
        <dbReference type="Proteomes" id="UP001144372"/>
    </source>
</evidence>
<evidence type="ECO:0000256" key="1">
    <source>
        <dbReference type="ARBA" id="ARBA00005817"/>
    </source>
</evidence>
<evidence type="ECO:0000256" key="7">
    <source>
        <dbReference type="ARBA" id="ARBA00068674"/>
    </source>
</evidence>
<evidence type="ECO:0000313" key="11">
    <source>
        <dbReference type="EMBL" id="GLI34582.1"/>
    </source>
</evidence>
<name>A0A9W6D1S8_9BACT</name>
<evidence type="ECO:0000259" key="10">
    <source>
        <dbReference type="SMART" id="SM00893"/>
    </source>
</evidence>
<dbReference type="Pfam" id="PF01012">
    <property type="entry name" value="ETF"/>
    <property type="match status" value="1"/>
</dbReference>
<protein>
    <recommendedName>
        <fullName evidence="7">Electron transfer flavoprotein subunit alpha</fullName>
    </recommendedName>
    <alternativeName>
        <fullName evidence="8">Electron transfer flavoprotein large subunit</fullName>
    </alternativeName>
</protein>
<feature type="binding site" evidence="9">
    <location>
        <begin position="270"/>
        <end position="277"/>
    </location>
    <ligand>
        <name>FAD</name>
        <dbReference type="ChEBI" id="CHEBI:57692"/>
    </ligand>
</feature>
<reference evidence="11" key="1">
    <citation type="submission" date="2022-12" db="EMBL/GenBank/DDBJ databases">
        <title>Reference genome sequencing for broad-spectrum identification of bacterial and archaeal isolates by mass spectrometry.</title>
        <authorList>
            <person name="Sekiguchi Y."/>
            <person name="Tourlousse D.M."/>
        </authorList>
    </citation>
    <scope>NUCLEOTIDE SEQUENCE</scope>
    <source>
        <strain evidence="11">ASRB1</strain>
    </source>
</reference>
<proteinExistence type="inferred from homology"/>
<dbReference type="GO" id="GO:0050660">
    <property type="term" value="F:flavin adenine dinucleotide binding"/>
    <property type="evidence" value="ECO:0007669"/>
    <property type="project" value="InterPro"/>
</dbReference>
<dbReference type="Gene3D" id="3.40.50.620">
    <property type="entry name" value="HUPs"/>
    <property type="match status" value="1"/>
</dbReference>
<dbReference type="EMBL" id="BSDR01000001">
    <property type="protein sequence ID" value="GLI34582.1"/>
    <property type="molecule type" value="Genomic_DNA"/>
</dbReference>
<evidence type="ECO:0000256" key="3">
    <source>
        <dbReference type="ARBA" id="ARBA00022630"/>
    </source>
</evidence>
<comment type="similarity">
    <text evidence="1">Belongs to the ETF alpha-subunit/FixB family.</text>
</comment>
<dbReference type="PROSITE" id="PS00696">
    <property type="entry name" value="ETF_ALPHA"/>
    <property type="match status" value="1"/>
</dbReference>
<dbReference type="FunFam" id="3.40.50.1220:FF:000001">
    <property type="entry name" value="Electron transfer flavoprotein, alpha subunit"/>
    <property type="match status" value="1"/>
</dbReference>
<dbReference type="SUPFAM" id="SSF52467">
    <property type="entry name" value="DHS-like NAD/FAD-binding domain"/>
    <property type="match status" value="1"/>
</dbReference>
<dbReference type="RefSeq" id="WP_281793925.1">
    <property type="nucleotide sequence ID" value="NZ_BSDR01000001.1"/>
</dbReference>
<dbReference type="InterPro" id="IPR029035">
    <property type="entry name" value="DHS-like_NAD/FAD-binding_dom"/>
</dbReference>
<dbReference type="PANTHER" id="PTHR43153:SF1">
    <property type="entry name" value="ELECTRON TRANSFER FLAVOPROTEIN SUBUNIT ALPHA, MITOCHONDRIAL"/>
    <property type="match status" value="1"/>
</dbReference>
<comment type="cofactor">
    <cofactor evidence="9">
        <name>FAD</name>
        <dbReference type="ChEBI" id="CHEBI:57692"/>
    </cofactor>
    <text evidence="9">Binds 1 FAD per dimer.</text>
</comment>
<dbReference type="GO" id="GO:0009055">
    <property type="term" value="F:electron transfer activity"/>
    <property type="evidence" value="ECO:0007669"/>
    <property type="project" value="InterPro"/>
</dbReference>
<dbReference type="CDD" id="cd01715">
    <property type="entry name" value="ETF_alpha"/>
    <property type="match status" value="1"/>
</dbReference>
<evidence type="ECO:0000256" key="6">
    <source>
        <dbReference type="ARBA" id="ARBA00025649"/>
    </source>
</evidence>
<comment type="caution">
    <text evidence="11">The sequence shown here is derived from an EMBL/GenBank/DDBJ whole genome shotgun (WGS) entry which is preliminary data.</text>
</comment>
<gene>
    <name evidence="11" type="ORF">DAMNIGENAA_20150</name>
</gene>
<accession>A0A9W6D1S8</accession>
<dbReference type="InterPro" id="IPR014729">
    <property type="entry name" value="Rossmann-like_a/b/a_fold"/>
</dbReference>
<keyword evidence="3" id="KW-0285">Flavoprotein</keyword>
<dbReference type="InterPro" id="IPR014730">
    <property type="entry name" value="ETF_a/b_N"/>
</dbReference>
<dbReference type="InterPro" id="IPR014731">
    <property type="entry name" value="ETF_asu_C"/>
</dbReference>
<keyword evidence="5" id="KW-0249">Electron transport</keyword>
<feature type="binding site" evidence="9">
    <location>
        <begin position="253"/>
        <end position="257"/>
    </location>
    <ligand>
        <name>FAD</name>
        <dbReference type="ChEBI" id="CHEBI:57692"/>
    </ligand>
</feature>
<dbReference type="AlphaFoldDB" id="A0A9W6D1S8"/>
<dbReference type="SMART" id="SM00893">
    <property type="entry name" value="ETF"/>
    <property type="match status" value="1"/>
</dbReference>
<keyword evidence="12" id="KW-1185">Reference proteome</keyword>
<comment type="function">
    <text evidence="6">The electron transfer flavoprotein serves as a specific electron acceptor for other dehydrogenases. It transfers the electrons to the main respiratory chain via ETF-ubiquinone oxidoreductase (ETF dehydrogenase).</text>
</comment>
<feature type="binding site" evidence="9">
    <location>
        <position position="214"/>
    </location>
    <ligand>
        <name>FAD</name>
        <dbReference type="ChEBI" id="CHEBI:57692"/>
    </ligand>
</feature>
<organism evidence="11 12">
    <name type="scientific">Desulforhabdus amnigena</name>
    <dbReference type="NCBI Taxonomy" id="40218"/>
    <lineage>
        <taxon>Bacteria</taxon>
        <taxon>Pseudomonadati</taxon>
        <taxon>Thermodesulfobacteriota</taxon>
        <taxon>Syntrophobacteria</taxon>
        <taxon>Syntrophobacterales</taxon>
        <taxon>Syntrophobacteraceae</taxon>
        <taxon>Desulforhabdus</taxon>
    </lineage>
</organism>
<dbReference type="SUPFAM" id="SSF52402">
    <property type="entry name" value="Adenine nucleotide alpha hydrolases-like"/>
    <property type="match status" value="1"/>
</dbReference>
<sequence length="329" mass="35008">MSKCVCVLAEFRAENFRRVTFEVASEGRRIADVLGAEVCAIVVGHGVAEKAPELGRYGVDKVYVADDPALENYLPETHVPVIADMIKKCDPALVLLSASVDGKDIGARLSARLEEGLVQDCTEIVVENGKVKARKPIYAGKCLAWNEWADGAMPLISCRPNVMSCLPPSEEKKAVVEKVDVSIPIPRSSVTGLELDTSGRVGLSGAEIIVSGGRGMKEAQNFALIEELAKLLGAAVGASRAAVDSGWRPHADQVGQTGKVVNPNLYIAVGISGAIQHLAGMGSSKFIVAVNKDADAPIFSKADYGIVEDLFNFIPVFTEEVRKLKSTCS</sequence>